<evidence type="ECO:0000259" key="1">
    <source>
        <dbReference type="Pfam" id="PF13456"/>
    </source>
</evidence>
<dbReference type="GO" id="GO:0003676">
    <property type="term" value="F:nucleic acid binding"/>
    <property type="evidence" value="ECO:0007669"/>
    <property type="project" value="InterPro"/>
</dbReference>
<protein>
    <recommendedName>
        <fullName evidence="1">RNase H type-1 domain-containing protein</fullName>
    </recommendedName>
</protein>
<feature type="domain" description="RNase H type-1" evidence="1">
    <location>
        <begin position="50"/>
        <end position="141"/>
    </location>
</feature>
<organism evidence="2 3">
    <name type="scientific">Linum trigynum</name>
    <dbReference type="NCBI Taxonomy" id="586398"/>
    <lineage>
        <taxon>Eukaryota</taxon>
        <taxon>Viridiplantae</taxon>
        <taxon>Streptophyta</taxon>
        <taxon>Embryophyta</taxon>
        <taxon>Tracheophyta</taxon>
        <taxon>Spermatophyta</taxon>
        <taxon>Magnoliopsida</taxon>
        <taxon>eudicotyledons</taxon>
        <taxon>Gunneridae</taxon>
        <taxon>Pentapetalae</taxon>
        <taxon>rosids</taxon>
        <taxon>fabids</taxon>
        <taxon>Malpighiales</taxon>
        <taxon>Linaceae</taxon>
        <taxon>Linum</taxon>
    </lineage>
</organism>
<accession>A0AAV2CZK1</accession>
<evidence type="ECO:0000313" key="2">
    <source>
        <dbReference type="EMBL" id="CAL1361929.1"/>
    </source>
</evidence>
<dbReference type="Pfam" id="PF13456">
    <property type="entry name" value="RVT_3"/>
    <property type="match status" value="1"/>
</dbReference>
<keyword evidence="3" id="KW-1185">Reference proteome</keyword>
<reference evidence="2 3" key="1">
    <citation type="submission" date="2024-04" db="EMBL/GenBank/DDBJ databases">
        <authorList>
            <person name="Fracassetti M."/>
        </authorList>
    </citation>
    <scope>NUCLEOTIDE SEQUENCE [LARGE SCALE GENOMIC DNA]</scope>
</reference>
<name>A0AAV2CZK1_9ROSI</name>
<gene>
    <name evidence="2" type="ORF">LTRI10_LOCUS9222</name>
</gene>
<dbReference type="Proteomes" id="UP001497516">
    <property type="component" value="Chromosome 10"/>
</dbReference>
<dbReference type="InterPro" id="IPR044730">
    <property type="entry name" value="RNase_H-like_dom_plant"/>
</dbReference>
<sequence length="163" mass="17942">MGIAKPQSEGGDLASYRLYVGWSGECWLTFSGPEGWWSRTVVVMCFLAKGVSFPSIVDPLVAETLVFREAIQWCQALGFPPVMFESDAKVLIDKVNANDAQDGRVAAIMEEIVNLLAMNGGFQVRFVGRNSNKIAHSVVRKTPSLSPASCRLYEFCVWVGSQM</sequence>
<dbReference type="Gene3D" id="3.30.420.10">
    <property type="entry name" value="Ribonuclease H-like superfamily/Ribonuclease H"/>
    <property type="match status" value="1"/>
</dbReference>
<evidence type="ECO:0000313" key="3">
    <source>
        <dbReference type="Proteomes" id="UP001497516"/>
    </source>
</evidence>
<proteinExistence type="predicted"/>
<dbReference type="CDD" id="cd06222">
    <property type="entry name" value="RNase_H_like"/>
    <property type="match status" value="1"/>
</dbReference>
<dbReference type="AlphaFoldDB" id="A0AAV2CZK1"/>
<dbReference type="InterPro" id="IPR036397">
    <property type="entry name" value="RNaseH_sf"/>
</dbReference>
<dbReference type="PANTHER" id="PTHR47074:SF48">
    <property type="entry name" value="POLYNUCLEOTIDYL TRANSFERASE, RIBONUCLEASE H-LIKE SUPERFAMILY PROTEIN"/>
    <property type="match status" value="1"/>
</dbReference>
<dbReference type="GO" id="GO:0004523">
    <property type="term" value="F:RNA-DNA hybrid ribonuclease activity"/>
    <property type="evidence" value="ECO:0007669"/>
    <property type="project" value="InterPro"/>
</dbReference>
<dbReference type="InterPro" id="IPR052929">
    <property type="entry name" value="RNase_H-like_EbsB-rel"/>
</dbReference>
<dbReference type="InterPro" id="IPR002156">
    <property type="entry name" value="RNaseH_domain"/>
</dbReference>
<dbReference type="PANTHER" id="PTHR47074">
    <property type="entry name" value="BNAC02G40300D PROTEIN"/>
    <property type="match status" value="1"/>
</dbReference>
<dbReference type="EMBL" id="OZ034814">
    <property type="protein sequence ID" value="CAL1361929.1"/>
    <property type="molecule type" value="Genomic_DNA"/>
</dbReference>